<protein>
    <recommendedName>
        <fullName evidence="3">DUF4291 domain-containing protein</fullName>
    </recommendedName>
</protein>
<dbReference type="EMBL" id="JARBDR010000440">
    <property type="protein sequence ID" value="KAJ8312971.1"/>
    <property type="molecule type" value="Genomic_DNA"/>
</dbReference>
<evidence type="ECO:0000313" key="2">
    <source>
        <dbReference type="Proteomes" id="UP001217089"/>
    </source>
</evidence>
<evidence type="ECO:0008006" key="3">
    <source>
        <dbReference type="Google" id="ProtNLM"/>
    </source>
</evidence>
<name>A0ABQ9F9S0_TEGGR</name>
<comment type="caution">
    <text evidence="1">The sequence shown here is derived from an EMBL/GenBank/DDBJ whole genome shotgun (WGS) entry which is preliminary data.</text>
</comment>
<dbReference type="InterPro" id="IPR025633">
    <property type="entry name" value="DUF4291"/>
</dbReference>
<sequence>MASGVETKSENDKDCHTEMGLELQLYPDQVKNHWPKEGKHILAQYDTTSLVVYQAFKPSIAKYAVENQSFGGPDFSFSRMSWIKTNFLWMMYRSGWASKKNQECILAVHLKRSGFDLILANAYTAQRSQGLSTYEIGVRLQWDPDHTPNYHKENRRAIQLGLKGDILKKYGTEWIVKITDITDFVKQQRKLVDEDRVHELMTPKERVYPVHDHSVMTQIELDQWQS</sequence>
<keyword evidence="2" id="KW-1185">Reference proteome</keyword>
<gene>
    <name evidence="1" type="ORF">KUTeg_010344</name>
</gene>
<organism evidence="1 2">
    <name type="scientific">Tegillarca granosa</name>
    <name type="common">Malaysian cockle</name>
    <name type="synonym">Anadara granosa</name>
    <dbReference type="NCBI Taxonomy" id="220873"/>
    <lineage>
        <taxon>Eukaryota</taxon>
        <taxon>Metazoa</taxon>
        <taxon>Spiralia</taxon>
        <taxon>Lophotrochozoa</taxon>
        <taxon>Mollusca</taxon>
        <taxon>Bivalvia</taxon>
        <taxon>Autobranchia</taxon>
        <taxon>Pteriomorphia</taxon>
        <taxon>Arcoida</taxon>
        <taxon>Arcoidea</taxon>
        <taxon>Arcidae</taxon>
        <taxon>Tegillarca</taxon>
    </lineage>
</organism>
<dbReference type="Proteomes" id="UP001217089">
    <property type="component" value="Unassembled WGS sequence"/>
</dbReference>
<accession>A0ABQ9F9S0</accession>
<proteinExistence type="predicted"/>
<dbReference type="Pfam" id="PF14124">
    <property type="entry name" value="DUF4291"/>
    <property type="match status" value="1"/>
</dbReference>
<dbReference type="PANTHER" id="PTHR38567:SF1">
    <property type="entry name" value="DUF4291 DOMAIN-CONTAINING PROTEIN"/>
    <property type="match status" value="1"/>
</dbReference>
<dbReference type="PANTHER" id="PTHR38567">
    <property type="entry name" value="DUF4291 DOMAIN-CONTAINING PROTEIN"/>
    <property type="match status" value="1"/>
</dbReference>
<reference evidence="1 2" key="1">
    <citation type="submission" date="2022-12" db="EMBL/GenBank/DDBJ databases">
        <title>Chromosome-level genome of Tegillarca granosa.</title>
        <authorList>
            <person name="Kim J."/>
        </authorList>
    </citation>
    <scope>NUCLEOTIDE SEQUENCE [LARGE SCALE GENOMIC DNA]</scope>
    <source>
        <strain evidence="1">Teg-2019</strain>
        <tissue evidence="1">Adductor muscle</tissue>
    </source>
</reference>
<evidence type="ECO:0000313" key="1">
    <source>
        <dbReference type="EMBL" id="KAJ8312971.1"/>
    </source>
</evidence>